<comment type="caution">
    <text evidence="6">The sequence shown here is derived from an EMBL/GenBank/DDBJ whole genome shotgun (WGS) entry which is preliminary data.</text>
</comment>
<comment type="similarity">
    <text evidence="2">Belongs to the lin-54 family.</text>
</comment>
<feature type="compositionally biased region" description="Polar residues" evidence="4">
    <location>
        <begin position="400"/>
        <end position="415"/>
    </location>
</feature>
<dbReference type="PROSITE" id="PS51634">
    <property type="entry name" value="CRC"/>
    <property type="match status" value="1"/>
</dbReference>
<evidence type="ECO:0000313" key="6">
    <source>
        <dbReference type="EMBL" id="KAJ8450469.1"/>
    </source>
</evidence>
<evidence type="ECO:0000256" key="3">
    <source>
        <dbReference type="ARBA" id="ARBA00023242"/>
    </source>
</evidence>
<accession>A0A9Q1KVH9</accession>
<dbReference type="EMBL" id="JAKOGI010000015">
    <property type="protein sequence ID" value="KAJ8450469.1"/>
    <property type="molecule type" value="Genomic_DNA"/>
</dbReference>
<feature type="domain" description="CRC" evidence="5">
    <location>
        <begin position="86"/>
        <end position="205"/>
    </location>
</feature>
<gene>
    <name evidence="6" type="ORF">Cgig2_002154</name>
</gene>
<feature type="region of interest" description="Disordered" evidence="4">
    <location>
        <begin position="481"/>
        <end position="504"/>
    </location>
</feature>
<comment type="subcellular location">
    <subcellularLocation>
        <location evidence="1">Nucleus</location>
    </subcellularLocation>
</comment>
<dbReference type="GO" id="GO:0005634">
    <property type="term" value="C:nucleus"/>
    <property type="evidence" value="ECO:0007669"/>
    <property type="project" value="UniProtKB-SubCell"/>
</dbReference>
<dbReference type="AlphaFoldDB" id="A0A9Q1KVH9"/>
<feature type="compositionally biased region" description="Basic and acidic residues" evidence="4">
    <location>
        <begin position="418"/>
        <end position="432"/>
    </location>
</feature>
<keyword evidence="3" id="KW-0539">Nucleus</keyword>
<protein>
    <recommendedName>
        <fullName evidence="5">CRC domain-containing protein</fullName>
    </recommendedName>
</protein>
<dbReference type="SMART" id="SM01114">
    <property type="entry name" value="CXC"/>
    <property type="match status" value="2"/>
</dbReference>
<dbReference type="GO" id="GO:0006355">
    <property type="term" value="P:regulation of DNA-templated transcription"/>
    <property type="evidence" value="ECO:0007669"/>
    <property type="project" value="TreeGrafter"/>
</dbReference>
<dbReference type="Pfam" id="PF03638">
    <property type="entry name" value="TCR"/>
    <property type="match status" value="2"/>
</dbReference>
<organism evidence="6 7">
    <name type="scientific">Carnegiea gigantea</name>
    <dbReference type="NCBI Taxonomy" id="171969"/>
    <lineage>
        <taxon>Eukaryota</taxon>
        <taxon>Viridiplantae</taxon>
        <taxon>Streptophyta</taxon>
        <taxon>Embryophyta</taxon>
        <taxon>Tracheophyta</taxon>
        <taxon>Spermatophyta</taxon>
        <taxon>Magnoliopsida</taxon>
        <taxon>eudicotyledons</taxon>
        <taxon>Gunneridae</taxon>
        <taxon>Pentapetalae</taxon>
        <taxon>Caryophyllales</taxon>
        <taxon>Cactineae</taxon>
        <taxon>Cactaceae</taxon>
        <taxon>Cactoideae</taxon>
        <taxon>Echinocereeae</taxon>
        <taxon>Carnegiea</taxon>
    </lineage>
</organism>
<dbReference type="OrthoDB" id="6283463at2759"/>
<dbReference type="PANTHER" id="PTHR12446:SF34">
    <property type="entry name" value="PROTEIN LIN-54 HOMOLOG"/>
    <property type="match status" value="1"/>
</dbReference>
<reference evidence="6" key="1">
    <citation type="submission" date="2022-04" db="EMBL/GenBank/DDBJ databases">
        <title>Carnegiea gigantea Genome sequencing and assembly v2.</title>
        <authorList>
            <person name="Copetti D."/>
            <person name="Sanderson M.J."/>
            <person name="Burquez A."/>
            <person name="Wojciechowski M.F."/>
        </authorList>
    </citation>
    <scope>NUCLEOTIDE SEQUENCE</scope>
    <source>
        <strain evidence="6">SGP5-SGP5p</strain>
        <tissue evidence="6">Aerial part</tissue>
    </source>
</reference>
<evidence type="ECO:0000313" key="7">
    <source>
        <dbReference type="Proteomes" id="UP001153076"/>
    </source>
</evidence>
<dbReference type="InterPro" id="IPR028307">
    <property type="entry name" value="Lin-54_fam"/>
</dbReference>
<dbReference type="PANTHER" id="PTHR12446">
    <property type="entry name" value="TESMIN/TSO1-RELATED"/>
    <property type="match status" value="1"/>
</dbReference>
<evidence type="ECO:0000259" key="5">
    <source>
        <dbReference type="PROSITE" id="PS51634"/>
    </source>
</evidence>
<evidence type="ECO:0000256" key="4">
    <source>
        <dbReference type="SAM" id="MobiDB-lite"/>
    </source>
</evidence>
<proteinExistence type="inferred from homology"/>
<dbReference type="InterPro" id="IPR005172">
    <property type="entry name" value="CRC"/>
</dbReference>
<dbReference type="InterPro" id="IPR033467">
    <property type="entry name" value="Tesmin/TSO1-like_CXC"/>
</dbReference>
<dbReference type="Proteomes" id="UP001153076">
    <property type="component" value="Unassembled WGS sequence"/>
</dbReference>
<keyword evidence="7" id="KW-1185">Reference proteome</keyword>
<feature type="region of interest" description="Disordered" evidence="4">
    <location>
        <begin position="393"/>
        <end position="432"/>
    </location>
</feature>
<name>A0A9Q1KVH9_9CARY</name>
<evidence type="ECO:0000256" key="2">
    <source>
        <dbReference type="ARBA" id="ARBA00007267"/>
    </source>
</evidence>
<sequence length="611" mass="65752">MEKAELPVSSSDFAPKKLARQLDFAPVLRAPVQHFPAHPPLAPPVGAVQSVAPPRSAMPAAVVKLESPSPQTQAAVVEVKGGTPKKPKQCNCKSSRYCDCFASGVYCDGCNCLNCHNNVNHEAARQEAVGATLERNPNAFRPKIADSPHGARVGKQEVGPAPLGKHNKGCNCKKSGCLKKYCECFQANILCSDNCKCIDCKNTEGSEERRALFHGNSCNTMIYQAANAAINGAIGTSGYGSSPATRKRRNQEPSFIGMYNNQHVYHSAQYAQVSFPCWLGNAFAHNSRTLRVVLEAASIWISPAGPILTWLCRILIVFIYCRLIRPVIQGNHVQHAISSLPSGPISRGAGTQAASKITYRSPLSGVIQQQAVKDLCSFLVIVSKEAANAFADKSREMDNQGGNNEVKTSGDTTAQEVDAQKEPVDEKGVLRNDSIDDQAVRTYADCSGLDGSDLQNGRPASPGTIALMCDEKETILMDVDSPREATGNGEDVAAESSREQNLSEKCAEQERMVLTTFRDFLNRLITCGSIKETMCSSLARNDTETQVQPIKVEVFKDGRHINGVVKPLLPIANHGSTRTAGAALGSKNSFTQGVGLPVQNGMLQPKIEKAV</sequence>
<evidence type="ECO:0000256" key="1">
    <source>
        <dbReference type="ARBA" id="ARBA00004123"/>
    </source>
</evidence>